<protein>
    <recommendedName>
        <fullName evidence="3">DUF2877 domain-containing protein</fullName>
    </recommendedName>
</protein>
<dbReference type="EMBL" id="BLRV01000052">
    <property type="protein sequence ID" value="GFP21473.1"/>
    <property type="molecule type" value="Genomic_DNA"/>
</dbReference>
<dbReference type="Pfam" id="PF11392">
    <property type="entry name" value="AllH"/>
    <property type="match status" value="1"/>
</dbReference>
<proteinExistence type="predicted"/>
<organism evidence="1 2">
    <name type="scientific">Candidatus Hakubella thermalkaliphila</name>
    <dbReference type="NCBI Taxonomy" id="2754717"/>
    <lineage>
        <taxon>Bacteria</taxon>
        <taxon>Bacillati</taxon>
        <taxon>Actinomycetota</taxon>
        <taxon>Actinomycetota incertae sedis</taxon>
        <taxon>Candidatus Hakubellales</taxon>
        <taxon>Candidatus Hakubellaceae</taxon>
        <taxon>Candidatus Hakubella</taxon>
    </lineage>
</organism>
<accession>A0A6V8NMX5</accession>
<reference evidence="1 2" key="1">
    <citation type="journal article" date="2020" name="Front. Microbiol.">
        <title>Single-cell genomics of novel Actinobacteria with the Wood-Ljungdahl pathway discovered in a serpentinizing system.</title>
        <authorList>
            <person name="Merino N."/>
            <person name="Kawai M."/>
            <person name="Boyd E.S."/>
            <person name="Colman D.R."/>
            <person name="McGlynn S.E."/>
            <person name="Nealson K.H."/>
            <person name="Kurokawa K."/>
            <person name="Hongoh Y."/>
        </authorList>
    </citation>
    <scope>NUCLEOTIDE SEQUENCE [LARGE SCALE GENOMIC DNA]</scope>
    <source>
        <strain evidence="1 2">S06</strain>
    </source>
</reference>
<evidence type="ECO:0000313" key="1">
    <source>
        <dbReference type="EMBL" id="GFP21473.1"/>
    </source>
</evidence>
<evidence type="ECO:0000313" key="2">
    <source>
        <dbReference type="Proteomes" id="UP000580051"/>
    </source>
</evidence>
<sequence>MLKGKVFPALRVSTRLWQTFFSGLKKPLAGIVVSVSPSWALLSTGGKELYLQIPPLTMHPAALEVDARFLSRLVSGMEFCVIRESLTAAGISLNILDATRWDPALRIFAPFFDLWGALGQNLIEAIRTMIPFDLFRPVISGAAAEFIDNKTTGSLACCIGLGPGSTPAGDDFLTGLYFALYFCRYPDLHALRKLLLSAGTSTTKASARMLSYAAQGLFSEPLLGLASALAKGENVALATRTFQKVGHTSGPYLLEGVVSGANFLRKHFLG</sequence>
<comment type="caution">
    <text evidence="1">The sequence shown here is derived from an EMBL/GenBank/DDBJ whole genome shotgun (WGS) entry which is preliminary data.</text>
</comment>
<dbReference type="Proteomes" id="UP000580051">
    <property type="component" value="Unassembled WGS sequence"/>
</dbReference>
<name>A0A6V8NMX5_9ACTN</name>
<dbReference type="InterPro" id="IPR021530">
    <property type="entry name" value="AllH-like"/>
</dbReference>
<evidence type="ECO:0008006" key="3">
    <source>
        <dbReference type="Google" id="ProtNLM"/>
    </source>
</evidence>
<dbReference type="AlphaFoldDB" id="A0A6V8NMX5"/>
<gene>
    <name evidence="1" type="ORF">HKBW3S06_00700</name>
</gene>